<feature type="signal peptide" evidence="1">
    <location>
        <begin position="1"/>
        <end position="21"/>
    </location>
</feature>
<dbReference type="InterPro" id="IPR036875">
    <property type="entry name" value="Znf_CCHC_sf"/>
</dbReference>
<dbReference type="InterPro" id="IPR001650">
    <property type="entry name" value="Helicase_C-like"/>
</dbReference>
<dbReference type="Pfam" id="PF00271">
    <property type="entry name" value="Helicase_C"/>
    <property type="match status" value="1"/>
</dbReference>
<dbReference type="InterPro" id="IPR027417">
    <property type="entry name" value="P-loop_NTPase"/>
</dbReference>
<name>A0ABD3NQT9_9STRA</name>
<evidence type="ECO:0000256" key="1">
    <source>
        <dbReference type="SAM" id="SignalP"/>
    </source>
</evidence>
<dbReference type="SUPFAM" id="SSF57756">
    <property type="entry name" value="Retrovirus zinc finger-like domains"/>
    <property type="match status" value="1"/>
</dbReference>
<accession>A0ABD3NQT9</accession>
<dbReference type="SMART" id="SM00490">
    <property type="entry name" value="HELICc"/>
    <property type="match status" value="1"/>
</dbReference>
<feature type="chain" id="PRO_5044769895" description="Helicase C-terminal domain-containing protein" evidence="1">
    <location>
        <begin position="22"/>
        <end position="278"/>
    </location>
</feature>
<comment type="caution">
    <text evidence="3">The sequence shown here is derived from an EMBL/GenBank/DDBJ whole genome shotgun (WGS) entry which is preliminary data.</text>
</comment>
<keyword evidence="1" id="KW-0732">Signal</keyword>
<dbReference type="EMBL" id="JALLAZ020001273">
    <property type="protein sequence ID" value="KAL3777659.1"/>
    <property type="molecule type" value="Genomic_DNA"/>
</dbReference>
<dbReference type="Proteomes" id="UP001530315">
    <property type="component" value="Unassembled WGS sequence"/>
</dbReference>
<dbReference type="PROSITE" id="PS51194">
    <property type="entry name" value="HELICASE_CTER"/>
    <property type="match status" value="1"/>
</dbReference>
<evidence type="ECO:0000259" key="2">
    <source>
        <dbReference type="PROSITE" id="PS51194"/>
    </source>
</evidence>
<feature type="domain" description="Helicase C-terminal" evidence="2">
    <location>
        <begin position="29"/>
        <end position="189"/>
    </location>
</feature>
<keyword evidence="4" id="KW-1185">Reference proteome</keyword>
<dbReference type="PANTHER" id="PTHR47958">
    <property type="entry name" value="ATP-DEPENDENT RNA HELICASE DBP3"/>
    <property type="match status" value="1"/>
</dbReference>
<dbReference type="AlphaFoldDB" id="A0ABD3NQT9"/>
<reference evidence="3 4" key="1">
    <citation type="submission" date="2024-10" db="EMBL/GenBank/DDBJ databases">
        <title>Updated reference genomes for cyclostephanoid diatoms.</title>
        <authorList>
            <person name="Roberts W.R."/>
            <person name="Alverson A.J."/>
        </authorList>
    </citation>
    <scope>NUCLEOTIDE SEQUENCE [LARGE SCALE GENOMIC DNA]</scope>
    <source>
        <strain evidence="3 4">AJA276-08</strain>
    </source>
</reference>
<proteinExistence type="predicted"/>
<dbReference type="SUPFAM" id="SSF52540">
    <property type="entry name" value="P-loop containing nucleoside triphosphate hydrolases"/>
    <property type="match status" value="1"/>
</dbReference>
<organism evidence="3 4">
    <name type="scientific">Stephanodiscus triporus</name>
    <dbReference type="NCBI Taxonomy" id="2934178"/>
    <lineage>
        <taxon>Eukaryota</taxon>
        <taxon>Sar</taxon>
        <taxon>Stramenopiles</taxon>
        <taxon>Ochrophyta</taxon>
        <taxon>Bacillariophyta</taxon>
        <taxon>Coscinodiscophyceae</taxon>
        <taxon>Thalassiosirophycidae</taxon>
        <taxon>Stephanodiscales</taxon>
        <taxon>Stephanodiscaceae</taxon>
        <taxon>Stephanodiscus</taxon>
    </lineage>
</organism>
<dbReference type="Gene3D" id="3.40.50.300">
    <property type="entry name" value="P-loop containing nucleotide triphosphate hydrolases"/>
    <property type="match status" value="1"/>
</dbReference>
<gene>
    <name evidence="3" type="ORF">ACHAW5_010983</name>
</gene>
<sequence>MRTYAVWIVLVSMYTSIVVNVGEWRGAAEPRDVIQEVEHVTGGEDHFECFRKKRLPPVSSSARRRAMSTTYTSAPVAEGCWRPQSIHGGKDQRSAMRLLLSTRQVKKDVLAATDIAAKGLDFADIQHVVNFDMPTEIENYVHRIVTGRKVARRTWDTTINKSCERRRSYISSICLRRHQRIPPVLMIMDDPLRIMGPGLTRGGGPRGCSFCGGLGHTIVDCPKIIKMPGGCEERDALTETDTVERYKPVAFLWDRDVSYEEVKFTSSQHKITKIVTLI</sequence>
<evidence type="ECO:0000313" key="4">
    <source>
        <dbReference type="Proteomes" id="UP001530315"/>
    </source>
</evidence>
<protein>
    <recommendedName>
        <fullName evidence="2">Helicase C-terminal domain-containing protein</fullName>
    </recommendedName>
</protein>
<evidence type="ECO:0000313" key="3">
    <source>
        <dbReference type="EMBL" id="KAL3777659.1"/>
    </source>
</evidence>